<dbReference type="EMBL" id="BGPR01019358">
    <property type="protein sequence ID" value="GBN81686.1"/>
    <property type="molecule type" value="Genomic_DNA"/>
</dbReference>
<proteinExistence type="predicted"/>
<dbReference type="AlphaFoldDB" id="A0A4Y2S253"/>
<feature type="compositionally biased region" description="Basic and acidic residues" evidence="1">
    <location>
        <begin position="156"/>
        <end position="166"/>
    </location>
</feature>
<comment type="caution">
    <text evidence="2">The sequence shown here is derived from an EMBL/GenBank/DDBJ whole genome shotgun (WGS) entry which is preliminary data.</text>
</comment>
<sequence>MLSESCDQKRGPEGTLDRAVSARWDFCAGQRALLVLFVESRDIVLRNEVVSGFIFHKKKSKPPRHTLMMATIKEVYDMATESDNTVVDSSEETDKMLVSDDNKFALVPKESFNLFLLAPTTSMFGGKSNHSNEKEGYEPETKKSRRKRKGETGGTNKDKRDKREGKQTVAVKEGPKKDSSGNKIFSDFWANTPELSKKAAIAQINTGNSPELNLYDAISDILAKYKIEGNPATEIKDLVQVSVGQICALRSSVHNMEDRMTKMEERLNAQNPAPTFATVARSFSTSSVPITKQTVKLPDKIGQNSNTKEQSNIAETSIPAAKQTVSDRVQAKAVKPSAIANKLGSVRNQFCPLS</sequence>
<evidence type="ECO:0000313" key="3">
    <source>
        <dbReference type="Proteomes" id="UP000499080"/>
    </source>
</evidence>
<feature type="region of interest" description="Disordered" evidence="1">
    <location>
        <begin position="125"/>
        <end position="184"/>
    </location>
</feature>
<accession>A0A4Y2S253</accession>
<protein>
    <submittedName>
        <fullName evidence="2">Uncharacterized protein</fullName>
    </submittedName>
</protein>
<name>A0A4Y2S253_ARAVE</name>
<keyword evidence="3" id="KW-1185">Reference proteome</keyword>
<dbReference type="Proteomes" id="UP000499080">
    <property type="component" value="Unassembled WGS sequence"/>
</dbReference>
<feature type="compositionally biased region" description="Basic and acidic residues" evidence="1">
    <location>
        <begin position="130"/>
        <end position="142"/>
    </location>
</feature>
<gene>
    <name evidence="2" type="ORF">AVEN_266734_1</name>
</gene>
<reference evidence="2 3" key="1">
    <citation type="journal article" date="2019" name="Sci. Rep.">
        <title>Orb-weaving spider Araneus ventricosus genome elucidates the spidroin gene catalogue.</title>
        <authorList>
            <person name="Kono N."/>
            <person name="Nakamura H."/>
            <person name="Ohtoshi R."/>
            <person name="Moran D.A.P."/>
            <person name="Shinohara A."/>
            <person name="Yoshida Y."/>
            <person name="Fujiwara M."/>
            <person name="Mori M."/>
            <person name="Tomita M."/>
            <person name="Arakawa K."/>
        </authorList>
    </citation>
    <scope>NUCLEOTIDE SEQUENCE [LARGE SCALE GENOMIC DNA]</scope>
</reference>
<evidence type="ECO:0000313" key="2">
    <source>
        <dbReference type="EMBL" id="GBN81686.1"/>
    </source>
</evidence>
<organism evidence="2 3">
    <name type="scientific">Araneus ventricosus</name>
    <name type="common">Orbweaver spider</name>
    <name type="synonym">Epeira ventricosa</name>
    <dbReference type="NCBI Taxonomy" id="182803"/>
    <lineage>
        <taxon>Eukaryota</taxon>
        <taxon>Metazoa</taxon>
        <taxon>Ecdysozoa</taxon>
        <taxon>Arthropoda</taxon>
        <taxon>Chelicerata</taxon>
        <taxon>Arachnida</taxon>
        <taxon>Araneae</taxon>
        <taxon>Araneomorphae</taxon>
        <taxon>Entelegynae</taxon>
        <taxon>Araneoidea</taxon>
        <taxon>Araneidae</taxon>
        <taxon>Araneus</taxon>
    </lineage>
</organism>
<evidence type="ECO:0000256" key="1">
    <source>
        <dbReference type="SAM" id="MobiDB-lite"/>
    </source>
</evidence>